<reference evidence="2" key="1">
    <citation type="submission" date="2022-06" db="EMBL/GenBank/DDBJ databases">
        <title>Aeoliella straminimaris, a novel planctomycete from sediments.</title>
        <authorList>
            <person name="Vitorino I.R."/>
            <person name="Lage O.M."/>
        </authorList>
    </citation>
    <scope>NUCLEOTIDE SEQUENCE</scope>
    <source>
        <strain evidence="2">ICT_H6.2</strain>
    </source>
</reference>
<dbReference type="PANTHER" id="PTHR23150:SF19">
    <property type="entry name" value="FORMYLGLYCINE-GENERATING ENZYME"/>
    <property type="match status" value="1"/>
</dbReference>
<evidence type="ECO:0000259" key="1">
    <source>
        <dbReference type="Pfam" id="PF03781"/>
    </source>
</evidence>
<dbReference type="AlphaFoldDB" id="A0A9X2JFG7"/>
<accession>A0A9X2JFG7</accession>
<dbReference type="RefSeq" id="WP_252852096.1">
    <property type="nucleotide sequence ID" value="NZ_JAMXLR010000028.1"/>
</dbReference>
<dbReference type="InterPro" id="IPR051043">
    <property type="entry name" value="Sulfatase_Mod_Factor_Kinase"/>
</dbReference>
<proteinExistence type="predicted"/>
<evidence type="ECO:0000313" key="3">
    <source>
        <dbReference type="Proteomes" id="UP001155241"/>
    </source>
</evidence>
<dbReference type="EMBL" id="JAMXLR010000028">
    <property type="protein sequence ID" value="MCO6043990.1"/>
    <property type="molecule type" value="Genomic_DNA"/>
</dbReference>
<dbReference type="PANTHER" id="PTHR23150">
    <property type="entry name" value="SULFATASE MODIFYING FACTOR 1, 2"/>
    <property type="match status" value="1"/>
</dbReference>
<protein>
    <submittedName>
        <fullName evidence="2">Formylglycine-generating enzyme family protein</fullName>
    </submittedName>
</protein>
<evidence type="ECO:0000313" key="2">
    <source>
        <dbReference type="EMBL" id="MCO6043990.1"/>
    </source>
</evidence>
<name>A0A9X2JFG7_9BACT</name>
<dbReference type="Proteomes" id="UP001155241">
    <property type="component" value="Unassembled WGS sequence"/>
</dbReference>
<gene>
    <name evidence="2" type="ORF">NG895_08725</name>
</gene>
<dbReference type="InterPro" id="IPR042095">
    <property type="entry name" value="SUMF_sf"/>
</dbReference>
<organism evidence="2 3">
    <name type="scientific">Aeoliella straminimaris</name>
    <dbReference type="NCBI Taxonomy" id="2954799"/>
    <lineage>
        <taxon>Bacteria</taxon>
        <taxon>Pseudomonadati</taxon>
        <taxon>Planctomycetota</taxon>
        <taxon>Planctomycetia</taxon>
        <taxon>Pirellulales</taxon>
        <taxon>Lacipirellulaceae</taxon>
        <taxon>Aeoliella</taxon>
    </lineage>
</organism>
<dbReference type="InterPro" id="IPR016187">
    <property type="entry name" value="CTDL_fold"/>
</dbReference>
<dbReference type="InterPro" id="IPR005532">
    <property type="entry name" value="SUMF_dom"/>
</dbReference>
<dbReference type="Gene3D" id="3.90.1580.10">
    <property type="entry name" value="paralog of FGE (formylglycine-generating enzyme)"/>
    <property type="match status" value="1"/>
</dbReference>
<dbReference type="Pfam" id="PF03781">
    <property type="entry name" value="FGE-sulfatase"/>
    <property type="match status" value="1"/>
</dbReference>
<keyword evidence="3" id="KW-1185">Reference proteome</keyword>
<comment type="caution">
    <text evidence="2">The sequence shown here is derived from an EMBL/GenBank/DDBJ whole genome shotgun (WGS) entry which is preliminary data.</text>
</comment>
<feature type="domain" description="Sulfatase-modifying factor enzyme-like" evidence="1">
    <location>
        <begin position="56"/>
        <end position="316"/>
    </location>
</feature>
<dbReference type="GO" id="GO:0120147">
    <property type="term" value="F:formylglycine-generating oxidase activity"/>
    <property type="evidence" value="ECO:0007669"/>
    <property type="project" value="TreeGrafter"/>
</dbReference>
<dbReference type="SUPFAM" id="SSF56436">
    <property type="entry name" value="C-type lectin-like"/>
    <property type="match status" value="1"/>
</dbReference>
<sequence>MQNRFWTIVLIVLVAPLPIGMWAAGRAMFFWWHGPIDPATPIEVAAAGDPPLVEQAGMVRIASSHALVGSSNSSQLDRKPEHEVDLDAFWVDIRPVTNDQFAQFVAATDYRTTAERRGSSLVFDLDRHEWLEVNGAQWDAPEGPLSTLAARGDLPVVHVSWDDAVAYARWAGKRLLSEAEYEVAARGGLMESTYAWGDQLHGSMPQANFWQGRFPQQDLGHDGFRGLAPVAQYPPNRFGLYDMAGNVWCWCHDWYAADYYFASPKQNPTGPLSGEARVLRGGSWLSTGGAGSELAVSARGHAPPHHTASNVGFRCASDRRPVQRTDFAATGSTTR</sequence>